<organism evidence="1 2">
    <name type="scientific">Cladonia borealis</name>
    <dbReference type="NCBI Taxonomy" id="184061"/>
    <lineage>
        <taxon>Eukaryota</taxon>
        <taxon>Fungi</taxon>
        <taxon>Dikarya</taxon>
        <taxon>Ascomycota</taxon>
        <taxon>Pezizomycotina</taxon>
        <taxon>Lecanoromycetes</taxon>
        <taxon>OSLEUM clade</taxon>
        <taxon>Lecanoromycetidae</taxon>
        <taxon>Lecanorales</taxon>
        <taxon>Lecanorineae</taxon>
        <taxon>Cladoniaceae</taxon>
        <taxon>Cladonia</taxon>
    </lineage>
</organism>
<evidence type="ECO:0000313" key="2">
    <source>
        <dbReference type="Proteomes" id="UP001166286"/>
    </source>
</evidence>
<dbReference type="AlphaFoldDB" id="A0AA39QY19"/>
<name>A0AA39QY19_9LECA</name>
<proteinExistence type="predicted"/>
<sequence>MEHTFLTEIVDGCTHVFEETSFLEIHRYKNSQNDLIREGKLERDDFDAFQAIQGQFRTSCNPEGAEGVQKIASLRLIVQADVKHPEAFAPDTLQIFICHHALLR</sequence>
<accession>A0AA39QY19</accession>
<dbReference type="EMBL" id="JAFEKC020000015">
    <property type="protein sequence ID" value="KAK0510541.1"/>
    <property type="molecule type" value="Genomic_DNA"/>
</dbReference>
<protein>
    <submittedName>
        <fullName evidence="1">Uncharacterized protein</fullName>
    </submittedName>
</protein>
<reference evidence="1" key="1">
    <citation type="submission" date="2023-03" db="EMBL/GenBank/DDBJ databases">
        <title>Complete genome of Cladonia borealis.</title>
        <authorList>
            <person name="Park H."/>
        </authorList>
    </citation>
    <scope>NUCLEOTIDE SEQUENCE</scope>
    <source>
        <strain evidence="1">ANT050790</strain>
    </source>
</reference>
<comment type="caution">
    <text evidence="1">The sequence shown here is derived from an EMBL/GenBank/DDBJ whole genome shotgun (WGS) entry which is preliminary data.</text>
</comment>
<dbReference type="Proteomes" id="UP001166286">
    <property type="component" value="Unassembled WGS sequence"/>
</dbReference>
<evidence type="ECO:0000313" key="1">
    <source>
        <dbReference type="EMBL" id="KAK0510541.1"/>
    </source>
</evidence>
<gene>
    <name evidence="1" type="ORF">JMJ35_006973</name>
</gene>
<keyword evidence="2" id="KW-1185">Reference proteome</keyword>